<accession>A0A4Q2CXY1</accession>
<evidence type="ECO:0000313" key="2">
    <source>
        <dbReference type="EMBL" id="RXW11667.1"/>
    </source>
</evidence>
<comment type="caution">
    <text evidence="2">The sequence shown here is derived from an EMBL/GenBank/DDBJ whole genome shotgun (WGS) entry which is preliminary data.</text>
</comment>
<protein>
    <submittedName>
        <fullName evidence="2">Uncharacterized protein</fullName>
    </submittedName>
</protein>
<reference evidence="2 3" key="1">
    <citation type="submission" date="2019-01" db="EMBL/GenBank/DDBJ databases">
        <title>Draft genome sequence of Psathyrella aberdarensis IHI B618.</title>
        <authorList>
            <person name="Buettner E."/>
            <person name="Kellner H."/>
        </authorList>
    </citation>
    <scope>NUCLEOTIDE SEQUENCE [LARGE SCALE GENOMIC DNA]</scope>
    <source>
        <strain evidence="2 3">IHI B618</strain>
    </source>
</reference>
<dbReference type="AlphaFoldDB" id="A0A4Q2CXY1"/>
<dbReference type="EMBL" id="SDEE01001701">
    <property type="protein sequence ID" value="RXW11667.1"/>
    <property type="molecule type" value="Genomic_DNA"/>
</dbReference>
<organism evidence="2 3">
    <name type="scientific">Candolleomyces aberdarensis</name>
    <dbReference type="NCBI Taxonomy" id="2316362"/>
    <lineage>
        <taxon>Eukaryota</taxon>
        <taxon>Fungi</taxon>
        <taxon>Dikarya</taxon>
        <taxon>Basidiomycota</taxon>
        <taxon>Agaricomycotina</taxon>
        <taxon>Agaricomycetes</taxon>
        <taxon>Agaricomycetidae</taxon>
        <taxon>Agaricales</taxon>
        <taxon>Agaricineae</taxon>
        <taxon>Psathyrellaceae</taxon>
        <taxon>Candolleomyces</taxon>
    </lineage>
</organism>
<feature type="compositionally biased region" description="Pro residues" evidence="1">
    <location>
        <begin position="1"/>
        <end position="20"/>
    </location>
</feature>
<dbReference type="Proteomes" id="UP000290288">
    <property type="component" value="Unassembled WGS sequence"/>
</dbReference>
<evidence type="ECO:0000256" key="1">
    <source>
        <dbReference type="SAM" id="MobiDB-lite"/>
    </source>
</evidence>
<sequence>VPVPTPIPAPAGPIPVPVPAPIIASPTTSIPPPLATSPPGSPPKPTVPWPFPFPFPFQLPPNFDVELAKEPASDEETGAECLHDVDGESNGEEEELLPKQGPGRLKKQQLPIIDEFIDDMDDRLAFWAKKIGRTEASCASMWTASCGCKWMQRSYWNIFQHAFCELRLQWRVMLNLPNGSCNEVFDAFKNYYGDQW</sequence>
<feature type="compositionally biased region" description="Pro residues" evidence="1">
    <location>
        <begin position="29"/>
        <end position="47"/>
    </location>
</feature>
<keyword evidence="3" id="KW-1185">Reference proteome</keyword>
<evidence type="ECO:0000313" key="3">
    <source>
        <dbReference type="Proteomes" id="UP000290288"/>
    </source>
</evidence>
<feature type="region of interest" description="Disordered" evidence="1">
    <location>
        <begin position="1"/>
        <end position="47"/>
    </location>
</feature>
<feature type="non-terminal residue" evidence="2">
    <location>
        <position position="1"/>
    </location>
</feature>
<name>A0A4Q2CXY1_9AGAR</name>
<gene>
    <name evidence="2" type="ORF">EST38_g14188</name>
</gene>
<proteinExistence type="predicted"/>